<dbReference type="InterPro" id="IPR004556">
    <property type="entry name" value="HemK-like"/>
</dbReference>
<dbReference type="PROSITE" id="PS00092">
    <property type="entry name" value="N6_MTASE"/>
    <property type="match status" value="1"/>
</dbReference>
<dbReference type="InterPro" id="IPR050320">
    <property type="entry name" value="N5-glutamine_MTase"/>
</dbReference>
<dbReference type="Gene3D" id="3.40.50.150">
    <property type="entry name" value="Vaccinia Virus protein VP39"/>
    <property type="match status" value="1"/>
</dbReference>
<comment type="catalytic activity">
    <reaction evidence="4 5">
        <text>L-glutaminyl-[peptide chain release factor] + S-adenosyl-L-methionine = N(5)-methyl-L-glutaminyl-[peptide chain release factor] + S-adenosyl-L-homocysteine + H(+)</text>
        <dbReference type="Rhea" id="RHEA:42896"/>
        <dbReference type="Rhea" id="RHEA-COMP:10271"/>
        <dbReference type="Rhea" id="RHEA-COMP:10272"/>
        <dbReference type="ChEBI" id="CHEBI:15378"/>
        <dbReference type="ChEBI" id="CHEBI:30011"/>
        <dbReference type="ChEBI" id="CHEBI:57856"/>
        <dbReference type="ChEBI" id="CHEBI:59789"/>
        <dbReference type="ChEBI" id="CHEBI:61891"/>
        <dbReference type="EC" id="2.1.1.297"/>
    </reaction>
</comment>
<evidence type="ECO:0000256" key="1">
    <source>
        <dbReference type="ARBA" id="ARBA00022603"/>
    </source>
</evidence>
<dbReference type="HAMAP" id="MF_02126">
    <property type="entry name" value="RF_methyltr_PrmC"/>
    <property type="match status" value="1"/>
</dbReference>
<dbReference type="GO" id="GO:0032259">
    <property type="term" value="P:methylation"/>
    <property type="evidence" value="ECO:0007669"/>
    <property type="project" value="UniProtKB-KW"/>
</dbReference>
<dbReference type="NCBIfam" id="TIGR03534">
    <property type="entry name" value="RF_mod_PrmC"/>
    <property type="match status" value="1"/>
</dbReference>
<dbReference type="EMBL" id="FOMJ01000006">
    <property type="protein sequence ID" value="SFD59419.1"/>
    <property type="molecule type" value="Genomic_DNA"/>
</dbReference>
<dbReference type="Gene3D" id="1.10.8.10">
    <property type="entry name" value="DNA helicase RuvA subunit, C-terminal domain"/>
    <property type="match status" value="1"/>
</dbReference>
<dbReference type="CDD" id="cd02440">
    <property type="entry name" value="AdoMet_MTases"/>
    <property type="match status" value="1"/>
</dbReference>
<dbReference type="FunFam" id="3.40.50.150:FF:000053">
    <property type="entry name" value="Release factor glutamine methyltransferase"/>
    <property type="match status" value="1"/>
</dbReference>
<feature type="binding site" evidence="5">
    <location>
        <begin position="121"/>
        <end position="125"/>
    </location>
    <ligand>
        <name>S-adenosyl-L-methionine</name>
        <dbReference type="ChEBI" id="CHEBI:59789"/>
    </ligand>
</feature>
<sequence>MTIDGLLAEAVAGLTATSDSPRLDAELLLAETLGRNRTWLRTWPEVTVEAPLATHFREQVARRAAGEPVAYLLGRTGFHAIDLAVTPATLIPRPETEELVERALELGGAAGADRARVLDIGTGSGAIALALAAARPNWTVTATDNSSAALAVAAANAAELGLERVELHAGDLFAGLTGPWELIVSNPPYIAADDPHLGAGDVGFEPRGALAAGPDGLDCLRRLAAEGPAHLVPGGWLLVEHGWDQGAAVPDLFTEAGLAEVATHRDLAGQERFTEGRRP</sequence>
<dbReference type="GO" id="GO:0102559">
    <property type="term" value="F:peptide chain release factor N(5)-glutamine methyltransferase activity"/>
    <property type="evidence" value="ECO:0007669"/>
    <property type="project" value="UniProtKB-EC"/>
</dbReference>
<dbReference type="InterPro" id="IPR029063">
    <property type="entry name" value="SAM-dependent_MTases_sf"/>
</dbReference>
<keyword evidence="3 5" id="KW-0949">S-adenosyl-L-methionine</keyword>
<keyword evidence="2 5" id="KW-0808">Transferase</keyword>
<dbReference type="PANTHER" id="PTHR18895">
    <property type="entry name" value="HEMK METHYLTRANSFERASE"/>
    <property type="match status" value="1"/>
</dbReference>
<dbReference type="Proteomes" id="UP000198611">
    <property type="component" value="Unassembled WGS sequence"/>
</dbReference>
<accession>A0A1I1TLP4</accession>
<keyword evidence="9" id="KW-1185">Reference proteome</keyword>
<comment type="function">
    <text evidence="5">Methylates the class 1 translation termination release factors RF1/PrfA and RF2/PrfB on the glutamine residue of the universally conserved GGQ motif.</text>
</comment>
<dbReference type="STRING" id="1123397.SAMN05660831_01933"/>
<comment type="similarity">
    <text evidence="5">Belongs to the protein N5-glutamine methyltransferase family. PrmC subfamily.</text>
</comment>
<dbReference type="SUPFAM" id="SSF53335">
    <property type="entry name" value="S-adenosyl-L-methionine-dependent methyltransferases"/>
    <property type="match status" value="1"/>
</dbReference>
<evidence type="ECO:0000259" key="6">
    <source>
        <dbReference type="Pfam" id="PF05175"/>
    </source>
</evidence>
<evidence type="ECO:0000256" key="5">
    <source>
        <dbReference type="HAMAP-Rule" id="MF_02126"/>
    </source>
</evidence>
<feature type="binding site" evidence="5">
    <location>
        <position position="144"/>
    </location>
    <ligand>
        <name>S-adenosyl-L-methionine</name>
        <dbReference type="ChEBI" id="CHEBI:59789"/>
    </ligand>
</feature>
<evidence type="ECO:0000259" key="7">
    <source>
        <dbReference type="Pfam" id="PF17827"/>
    </source>
</evidence>
<proteinExistence type="inferred from homology"/>
<reference evidence="8 9" key="1">
    <citation type="submission" date="2016-10" db="EMBL/GenBank/DDBJ databases">
        <authorList>
            <person name="de Groot N.N."/>
        </authorList>
    </citation>
    <scope>NUCLEOTIDE SEQUENCE [LARGE SCALE GENOMIC DNA]</scope>
    <source>
        <strain evidence="8 9">HL3</strain>
    </source>
</reference>
<protein>
    <recommendedName>
        <fullName evidence="5">Release factor glutamine methyltransferase</fullName>
        <shortName evidence="5">RF MTase</shortName>
        <ecNumber evidence="5">2.1.1.297</ecNumber>
    </recommendedName>
    <alternativeName>
        <fullName evidence="5">N5-glutamine methyltransferase PrmC</fullName>
    </alternativeName>
    <alternativeName>
        <fullName evidence="5">Protein-(glutamine-N5) MTase PrmC</fullName>
    </alternativeName>
    <alternativeName>
        <fullName evidence="5">Protein-glutamine N-methyltransferase PrmC</fullName>
    </alternativeName>
</protein>
<evidence type="ECO:0000256" key="4">
    <source>
        <dbReference type="ARBA" id="ARBA00048391"/>
    </source>
</evidence>
<gene>
    <name evidence="5" type="primary">prmC</name>
    <name evidence="8" type="ORF">SAMN05660831_01933</name>
</gene>
<evidence type="ECO:0000256" key="3">
    <source>
        <dbReference type="ARBA" id="ARBA00022691"/>
    </source>
</evidence>
<dbReference type="OrthoDB" id="9800643at2"/>
<feature type="domain" description="Methyltransferase small" evidence="6">
    <location>
        <begin position="114"/>
        <end position="192"/>
    </location>
</feature>
<dbReference type="Pfam" id="PF17827">
    <property type="entry name" value="PrmC_N"/>
    <property type="match status" value="1"/>
</dbReference>
<dbReference type="RefSeq" id="WP_093428561.1">
    <property type="nucleotide sequence ID" value="NZ_FOMJ01000006.1"/>
</dbReference>
<dbReference type="AlphaFoldDB" id="A0A1I1TLP4"/>
<dbReference type="InterPro" id="IPR007848">
    <property type="entry name" value="Small_mtfrase_dom"/>
</dbReference>
<dbReference type="EC" id="2.1.1.297" evidence="5"/>
<name>A0A1I1TLP4_9GAMM</name>
<dbReference type="InterPro" id="IPR002052">
    <property type="entry name" value="DNA_methylase_N6_adenine_CS"/>
</dbReference>
<dbReference type="InterPro" id="IPR019874">
    <property type="entry name" value="RF_methyltr_PrmC"/>
</dbReference>
<keyword evidence="1 5" id="KW-0489">Methyltransferase</keyword>
<feature type="binding site" evidence="5">
    <location>
        <begin position="186"/>
        <end position="189"/>
    </location>
    <ligand>
        <name>substrate</name>
    </ligand>
</feature>
<dbReference type="Pfam" id="PF05175">
    <property type="entry name" value="MTS"/>
    <property type="match status" value="1"/>
</dbReference>
<evidence type="ECO:0000313" key="8">
    <source>
        <dbReference type="EMBL" id="SFD59419.1"/>
    </source>
</evidence>
<evidence type="ECO:0000256" key="2">
    <source>
        <dbReference type="ARBA" id="ARBA00022679"/>
    </source>
</evidence>
<dbReference type="InterPro" id="IPR040758">
    <property type="entry name" value="PrmC_N"/>
</dbReference>
<feature type="domain" description="Release factor glutamine methyltransferase N-terminal" evidence="7">
    <location>
        <begin position="6"/>
        <end position="74"/>
    </location>
</feature>
<dbReference type="NCBIfam" id="TIGR00536">
    <property type="entry name" value="hemK_fam"/>
    <property type="match status" value="1"/>
</dbReference>
<dbReference type="GO" id="GO:0003676">
    <property type="term" value="F:nucleic acid binding"/>
    <property type="evidence" value="ECO:0007669"/>
    <property type="project" value="InterPro"/>
</dbReference>
<organism evidence="8 9">
    <name type="scientific">Thiohalospira halophila DSM 15071</name>
    <dbReference type="NCBI Taxonomy" id="1123397"/>
    <lineage>
        <taxon>Bacteria</taxon>
        <taxon>Pseudomonadati</taxon>
        <taxon>Pseudomonadota</taxon>
        <taxon>Gammaproteobacteria</taxon>
        <taxon>Thiohalospirales</taxon>
        <taxon>Thiohalospiraceae</taxon>
        <taxon>Thiohalospira</taxon>
    </lineage>
</organism>
<comment type="caution">
    <text evidence="5">Lacks conserved residue(s) required for the propagation of feature annotation.</text>
</comment>
<dbReference type="PANTHER" id="PTHR18895:SF74">
    <property type="entry name" value="MTRF1L RELEASE FACTOR GLUTAMINE METHYLTRANSFERASE"/>
    <property type="match status" value="1"/>
</dbReference>
<feature type="binding site" evidence="5">
    <location>
        <position position="186"/>
    </location>
    <ligand>
        <name>S-adenosyl-L-methionine</name>
        <dbReference type="ChEBI" id="CHEBI:59789"/>
    </ligand>
</feature>
<evidence type="ECO:0000313" key="9">
    <source>
        <dbReference type="Proteomes" id="UP000198611"/>
    </source>
</evidence>